<evidence type="ECO:0008006" key="3">
    <source>
        <dbReference type="Google" id="ProtNLM"/>
    </source>
</evidence>
<dbReference type="PANTHER" id="PTHR35866:SF1">
    <property type="entry name" value="YKGJ FAMILY CYSTEINE CLUSTER PROTEIN"/>
    <property type="match status" value="1"/>
</dbReference>
<keyword evidence="2" id="KW-1185">Reference proteome</keyword>
<proteinExistence type="predicted"/>
<accession>A0ABM8I190</accession>
<dbReference type="PANTHER" id="PTHR35866">
    <property type="entry name" value="PUTATIVE-RELATED"/>
    <property type="match status" value="1"/>
</dbReference>
<organism evidence="1 2">
    <name type="scientific">Claveliimonas bilis</name>
    <dbReference type="NCBI Taxonomy" id="3028070"/>
    <lineage>
        <taxon>Bacteria</taxon>
        <taxon>Bacillati</taxon>
        <taxon>Bacillota</taxon>
        <taxon>Clostridia</taxon>
        <taxon>Lachnospirales</taxon>
        <taxon>Lachnospiraceae</taxon>
        <taxon>Claveliimonas</taxon>
    </lineage>
</organism>
<name>A0ABM8I190_9FIRM</name>
<dbReference type="Pfam" id="PF03692">
    <property type="entry name" value="CxxCxxCC"/>
    <property type="match status" value="1"/>
</dbReference>
<dbReference type="EMBL" id="AP027742">
    <property type="protein sequence ID" value="BDZ76545.1"/>
    <property type="molecule type" value="Genomic_DNA"/>
</dbReference>
<dbReference type="InterPro" id="IPR005358">
    <property type="entry name" value="Puta_zinc/iron-chelating_dom"/>
</dbReference>
<evidence type="ECO:0000313" key="2">
    <source>
        <dbReference type="Proteomes" id="UP001305815"/>
    </source>
</evidence>
<dbReference type="Proteomes" id="UP001305815">
    <property type="component" value="Chromosome"/>
</dbReference>
<dbReference type="RefSeq" id="WP_316266253.1">
    <property type="nucleotide sequence ID" value="NZ_AP027742.1"/>
</dbReference>
<reference evidence="2" key="1">
    <citation type="journal article" date="2023" name="Int. J. Syst. Evol. Microbiol.">
        <title>Claveliimonas bilis gen. nov., sp. nov., deoxycholic acid-producing bacteria isolated from human faeces, and reclassification of Sellimonas monacensis Zenner et al. 2021 as Claveliimonas monacensis comb. nov.</title>
        <authorList>
            <person name="Hisatomi A."/>
            <person name="Kastawa N.W.E.P.G."/>
            <person name="Song I."/>
            <person name="Ohkuma M."/>
            <person name="Fukiya S."/>
            <person name="Sakamoto M."/>
        </authorList>
    </citation>
    <scope>NUCLEOTIDE SEQUENCE [LARGE SCALE GENOMIC DNA]</scope>
    <source>
        <strain evidence="2">12BBH14</strain>
    </source>
</reference>
<protein>
    <recommendedName>
        <fullName evidence="3">YkgJ family cysteine cluster protein</fullName>
    </recommendedName>
</protein>
<evidence type="ECO:0000313" key="1">
    <source>
        <dbReference type="EMBL" id="BDZ76545.1"/>
    </source>
</evidence>
<gene>
    <name evidence="1" type="ORF">Lac1_07280</name>
</gene>
<sequence>MIRNIELSEISDGSLYTSADMAKADCRGCEGCFACCRGMGRSIVLDPWDIAQMTEGTERTFAELMEGVIELNVVDGMILPNLRMDEKTEKCTFLDQEGRCSIHRFRPGICRMFPLGRYYEENGFRYFLQIHECQKKDRSKVKIKKWLDIANLKAYEAYIWDWHQFLALCRRESAQLEEAQIKILQTYLLRTFYQTPYGSEDFYKTFYERMAAVKETLGLC</sequence>